<keyword evidence="4" id="KW-0496">Mitochondrion</keyword>
<dbReference type="SUPFAM" id="SSF57829">
    <property type="entry name" value="Zn-binding ribosomal proteins"/>
    <property type="match status" value="1"/>
</dbReference>
<dbReference type="InterPro" id="IPR011332">
    <property type="entry name" value="Ribosomal_zn-bd"/>
</dbReference>
<comment type="subcellular location">
    <subcellularLocation>
        <location evidence="1">Mitochondrion</location>
    </subcellularLocation>
</comment>
<keyword evidence="3" id="KW-0689">Ribosomal protein</keyword>
<sequence length="155" mass="17078">MGAGLEKTSPTILTCLAHLGLDIDCILMPAVYIGLLTVDVVVEVVDTRRAQRALPIAAESFSTLRLQCVHLSTNNKITSPTTSNPTFAHLPLTPAAIMAKKAKSRTIAVRLISMALTGYYRTLRRPRVHRPLSMLKYDPVVKKQVLFLEQKRGGK</sequence>
<dbReference type="Proteomes" id="UP000578531">
    <property type="component" value="Unassembled WGS sequence"/>
</dbReference>
<evidence type="ECO:0000256" key="2">
    <source>
        <dbReference type="ARBA" id="ARBA00007596"/>
    </source>
</evidence>
<dbReference type="PANTHER" id="PTHR47037:SF1">
    <property type="entry name" value="LARGE RIBOSOMAL SUBUNIT PROTEIN BL33M"/>
    <property type="match status" value="1"/>
</dbReference>
<dbReference type="OrthoDB" id="275534at2759"/>
<dbReference type="GO" id="GO:0006412">
    <property type="term" value="P:translation"/>
    <property type="evidence" value="ECO:0007669"/>
    <property type="project" value="InterPro"/>
</dbReference>
<dbReference type="InterPro" id="IPR001705">
    <property type="entry name" value="Ribosomal_bL33"/>
</dbReference>
<dbReference type="PANTHER" id="PTHR47037">
    <property type="entry name" value="39S RIBOSOMAL PROTEIN L33, MITOCHONDRIAL"/>
    <property type="match status" value="1"/>
</dbReference>
<comment type="similarity">
    <text evidence="2">Belongs to the bacterial ribosomal protein bL33 family.</text>
</comment>
<evidence type="ECO:0000256" key="5">
    <source>
        <dbReference type="ARBA" id="ARBA00023274"/>
    </source>
</evidence>
<evidence type="ECO:0000256" key="1">
    <source>
        <dbReference type="ARBA" id="ARBA00004173"/>
    </source>
</evidence>
<proteinExistence type="inferred from homology"/>
<dbReference type="RefSeq" id="XP_037159047.1">
    <property type="nucleotide sequence ID" value="XM_037314067.1"/>
</dbReference>
<dbReference type="EMBL" id="JACCJC010000085">
    <property type="protein sequence ID" value="KAF6227556.1"/>
    <property type="molecule type" value="Genomic_DNA"/>
</dbReference>
<keyword evidence="5" id="KW-0687">Ribonucleoprotein</keyword>
<dbReference type="GeneID" id="59293831"/>
<protein>
    <recommendedName>
        <fullName evidence="6">Large ribosomal subunit protein bL33m</fullName>
    </recommendedName>
</protein>
<dbReference type="InterPro" id="IPR038584">
    <property type="entry name" value="Ribosomal_bL33_sf"/>
</dbReference>
<dbReference type="GO" id="GO:0003735">
    <property type="term" value="F:structural constituent of ribosome"/>
    <property type="evidence" value="ECO:0007669"/>
    <property type="project" value="InterPro"/>
</dbReference>
<keyword evidence="8" id="KW-1185">Reference proteome</keyword>
<reference evidence="7 8" key="1">
    <citation type="journal article" date="2020" name="Genomics">
        <title>Complete, high-quality genomes from long-read metagenomic sequencing of two wolf lichen thalli reveals enigmatic genome architecture.</title>
        <authorList>
            <person name="McKenzie S.K."/>
            <person name="Walston R.F."/>
            <person name="Allen J.L."/>
        </authorList>
    </citation>
    <scope>NUCLEOTIDE SEQUENCE [LARGE SCALE GENOMIC DNA]</scope>
    <source>
        <strain evidence="7">WasteWater2</strain>
    </source>
</reference>
<accession>A0A8H6FGS1</accession>
<dbReference type="NCBIfam" id="TIGR01023">
    <property type="entry name" value="rpmG_bact"/>
    <property type="match status" value="1"/>
</dbReference>
<comment type="caution">
    <text evidence="7">The sequence shown here is derived from an EMBL/GenBank/DDBJ whole genome shotgun (WGS) entry which is preliminary data.</text>
</comment>
<dbReference type="GO" id="GO:0005840">
    <property type="term" value="C:ribosome"/>
    <property type="evidence" value="ECO:0007669"/>
    <property type="project" value="UniProtKB-KW"/>
</dbReference>
<organism evidence="7 8">
    <name type="scientific">Letharia columbiana</name>
    <dbReference type="NCBI Taxonomy" id="112416"/>
    <lineage>
        <taxon>Eukaryota</taxon>
        <taxon>Fungi</taxon>
        <taxon>Dikarya</taxon>
        <taxon>Ascomycota</taxon>
        <taxon>Pezizomycotina</taxon>
        <taxon>Lecanoromycetes</taxon>
        <taxon>OSLEUM clade</taxon>
        <taxon>Lecanoromycetidae</taxon>
        <taxon>Lecanorales</taxon>
        <taxon>Lecanorineae</taxon>
        <taxon>Parmeliaceae</taxon>
        <taxon>Letharia</taxon>
    </lineage>
</organism>
<name>A0A8H6FGS1_9LECA</name>
<evidence type="ECO:0000256" key="3">
    <source>
        <dbReference type="ARBA" id="ARBA00022980"/>
    </source>
</evidence>
<gene>
    <name evidence="7" type="ORF">HO173_012195</name>
</gene>
<dbReference type="InterPro" id="IPR052008">
    <property type="entry name" value="Mitoribosomal_protein_bL33"/>
</dbReference>
<evidence type="ECO:0000256" key="4">
    <source>
        <dbReference type="ARBA" id="ARBA00023128"/>
    </source>
</evidence>
<dbReference type="AlphaFoldDB" id="A0A8H6FGS1"/>
<dbReference type="GO" id="GO:1990904">
    <property type="term" value="C:ribonucleoprotein complex"/>
    <property type="evidence" value="ECO:0007669"/>
    <property type="project" value="UniProtKB-KW"/>
</dbReference>
<evidence type="ECO:0000313" key="8">
    <source>
        <dbReference type="Proteomes" id="UP000578531"/>
    </source>
</evidence>
<dbReference type="GO" id="GO:0005739">
    <property type="term" value="C:mitochondrion"/>
    <property type="evidence" value="ECO:0007669"/>
    <property type="project" value="UniProtKB-SubCell"/>
</dbReference>
<dbReference type="Gene3D" id="2.20.28.120">
    <property type="entry name" value="Ribosomal protein L33"/>
    <property type="match status" value="1"/>
</dbReference>
<evidence type="ECO:0000256" key="6">
    <source>
        <dbReference type="ARBA" id="ARBA00035275"/>
    </source>
</evidence>
<evidence type="ECO:0000313" key="7">
    <source>
        <dbReference type="EMBL" id="KAF6227556.1"/>
    </source>
</evidence>